<dbReference type="NCBIfam" id="TIGR00524">
    <property type="entry name" value="eIF-2B_rel"/>
    <property type="match status" value="1"/>
</dbReference>
<dbReference type="GO" id="GO:0046523">
    <property type="term" value="F:S-methyl-5-thioribose-1-phosphate isomerase activity"/>
    <property type="evidence" value="ECO:0007669"/>
    <property type="project" value="UniProtKB-EC"/>
</dbReference>
<name>A0A3B1D3X2_9ZZZZ</name>
<dbReference type="HAMAP" id="MF_01678">
    <property type="entry name" value="Salvage_MtnA"/>
    <property type="match status" value="1"/>
</dbReference>
<dbReference type="Pfam" id="PF01008">
    <property type="entry name" value="IF-2B"/>
    <property type="match status" value="1"/>
</dbReference>
<dbReference type="InterPro" id="IPR042529">
    <property type="entry name" value="IF_2B-like_C"/>
</dbReference>
<dbReference type="SUPFAM" id="SSF100950">
    <property type="entry name" value="NagB/RpiA/CoA transferase-like"/>
    <property type="match status" value="1"/>
</dbReference>
<proteinExistence type="inferred from homology"/>
<dbReference type="EC" id="5.3.1.23" evidence="2"/>
<evidence type="ECO:0000256" key="1">
    <source>
        <dbReference type="ARBA" id="ARBA00023235"/>
    </source>
</evidence>
<dbReference type="AlphaFoldDB" id="A0A3B1D3X2"/>
<dbReference type="PANTHER" id="PTHR43475:SF1">
    <property type="entry name" value="METHYLTHIORIBOSE-1-PHOSPHATE ISOMERASE"/>
    <property type="match status" value="1"/>
</dbReference>
<dbReference type="NCBIfam" id="TIGR00512">
    <property type="entry name" value="salvage_mtnA"/>
    <property type="match status" value="1"/>
</dbReference>
<dbReference type="InterPro" id="IPR000649">
    <property type="entry name" value="IF-2B-related"/>
</dbReference>
<dbReference type="InterPro" id="IPR005251">
    <property type="entry name" value="IF-M1Pi"/>
</dbReference>
<dbReference type="NCBIfam" id="NF004326">
    <property type="entry name" value="PRK05720.1"/>
    <property type="match status" value="1"/>
</dbReference>
<protein>
    <submittedName>
        <fullName evidence="2">Methylthioribose-1-phosphate isomerase</fullName>
        <ecNumber evidence="2">5.3.1.23</ecNumber>
    </submittedName>
</protein>
<accession>A0A3B1D3X2</accession>
<dbReference type="EMBL" id="UOGI01000058">
    <property type="protein sequence ID" value="VAX29690.1"/>
    <property type="molecule type" value="Genomic_DNA"/>
</dbReference>
<dbReference type="FunFam" id="3.40.50.10470:FF:000006">
    <property type="entry name" value="Methylthioribose-1-phosphate isomerase"/>
    <property type="match status" value="1"/>
</dbReference>
<dbReference type="InterPro" id="IPR027363">
    <property type="entry name" value="M1Pi_N"/>
</dbReference>
<dbReference type="InterPro" id="IPR011559">
    <property type="entry name" value="Initiation_fac_2B_a/b/d"/>
</dbReference>
<dbReference type="GO" id="GO:0019509">
    <property type="term" value="P:L-methionine salvage from methylthioadenosine"/>
    <property type="evidence" value="ECO:0007669"/>
    <property type="project" value="TreeGrafter"/>
</dbReference>
<keyword evidence="1 2" id="KW-0413">Isomerase</keyword>
<gene>
    <name evidence="2" type="ORF">MNBD_NITROSPIRAE03-188</name>
</gene>
<dbReference type="Gene3D" id="1.20.120.420">
    <property type="entry name" value="translation initiation factor eif-2b, domain 1"/>
    <property type="match status" value="1"/>
</dbReference>
<sequence length="359" mass="38951">MDKKSIIFKTIEWADNRVRILDQSRLPLEVVYIDCSDYRMVADAVKTLKIRGAPAIGIAAAMAVALSAQDIKATSFEEFMTSLKPLMDTMISTRPTAVNIRWAMDRIKALLLRNRHQGIEALKKMLIDEAKAILEEDITANRAIGNWGAEFIKDGATVLTHCNAGALATGGYGTATAPILVAREQGKEVQVIADETRPVLQGARLTTWELLQTGVPVTLITDNSAGALMKKGMIDLCIVGTDRTAGNGDVANKIGTYSVAVLAKENNIPFYVAAPLSSIDFSIPSGEEIPIEQRPAEEVTHIYGHPVAPEGVRVINMAFDVTPARYISAIITEKGVFKPGDLKKLTLKGVNLSELRLKP</sequence>
<organism evidence="2">
    <name type="scientific">hydrothermal vent metagenome</name>
    <dbReference type="NCBI Taxonomy" id="652676"/>
    <lineage>
        <taxon>unclassified sequences</taxon>
        <taxon>metagenomes</taxon>
        <taxon>ecological metagenomes</taxon>
    </lineage>
</organism>
<dbReference type="InterPro" id="IPR037171">
    <property type="entry name" value="NagB/RpiA_transferase-like"/>
</dbReference>
<dbReference type="PANTHER" id="PTHR43475">
    <property type="entry name" value="METHYLTHIORIBOSE-1-PHOSPHATE ISOMERASE"/>
    <property type="match status" value="1"/>
</dbReference>
<evidence type="ECO:0000313" key="2">
    <source>
        <dbReference type="EMBL" id="VAX29690.1"/>
    </source>
</evidence>
<dbReference type="FunFam" id="1.20.120.420:FF:000003">
    <property type="entry name" value="Methylthioribose-1-phosphate isomerase"/>
    <property type="match status" value="1"/>
</dbReference>
<dbReference type="Gene3D" id="3.40.50.10470">
    <property type="entry name" value="Translation initiation factor eif-2b, domain 2"/>
    <property type="match status" value="1"/>
</dbReference>
<reference evidence="2" key="1">
    <citation type="submission" date="2018-06" db="EMBL/GenBank/DDBJ databases">
        <authorList>
            <person name="Zhirakovskaya E."/>
        </authorList>
    </citation>
    <scope>NUCLEOTIDE SEQUENCE</scope>
</reference>